<keyword evidence="4" id="KW-1185">Reference proteome</keyword>
<feature type="transmembrane region" description="Helical" evidence="2">
    <location>
        <begin position="23"/>
        <end position="46"/>
    </location>
</feature>
<accession>A0A6N7RLC5</accession>
<evidence type="ECO:0000256" key="1">
    <source>
        <dbReference type="SAM" id="MobiDB-lite"/>
    </source>
</evidence>
<proteinExistence type="predicted"/>
<reference evidence="4" key="1">
    <citation type="submission" date="2019-08" db="EMBL/GenBank/DDBJ databases">
        <title>Arthrobacter sp. nov., isolated from plateau pika and Tibetan wild ass.</title>
        <authorList>
            <person name="Ge Y."/>
        </authorList>
    </citation>
    <scope>NUCLEOTIDE SEQUENCE [LARGE SCALE GENOMIC DNA]</scope>
    <source>
        <strain evidence="4">HF-4214</strain>
    </source>
</reference>
<sequence length="283" mass="30581">MDEDGSMADLVARRSKSQRSKTGSFALVLVGLACVVVGCVLGSILFGGSAAVFSLRSDGAVASFSYSGETREITQKDLQKLSIGHSLQEDESFDYTDVLYAVRMGVLSQEARNQGISVTDEDVSAYAKSQYRTDDYGTLGEGVLDDEAVKEALEQELLVDRLRGGHISDDSVQQPPVTPAPLAGGPGAESIPSAEYGAYIVELFGEAYDAKTNTWVQLDSPFYEAFQDESFSAQEATFEQAMKAYYVAYSLYDTAAFGSENSWTGYVNEVMSDVEVVLHGITM</sequence>
<comment type="caution">
    <text evidence="3">The sequence shown here is derived from an EMBL/GenBank/DDBJ whole genome shotgun (WGS) entry which is preliminary data.</text>
</comment>
<dbReference type="RefSeq" id="WP_154332534.1">
    <property type="nucleotide sequence ID" value="NZ_VTFY01000002.1"/>
</dbReference>
<protein>
    <submittedName>
        <fullName evidence="3">Uncharacterized protein</fullName>
    </submittedName>
</protein>
<keyword evidence="2" id="KW-1133">Transmembrane helix</keyword>
<evidence type="ECO:0000313" key="4">
    <source>
        <dbReference type="Proteomes" id="UP000438093"/>
    </source>
</evidence>
<dbReference type="Proteomes" id="UP000438093">
    <property type="component" value="Unassembled WGS sequence"/>
</dbReference>
<evidence type="ECO:0000313" key="3">
    <source>
        <dbReference type="EMBL" id="MRX81640.1"/>
    </source>
</evidence>
<keyword evidence="2" id="KW-0472">Membrane</keyword>
<gene>
    <name evidence="3" type="ORF">GJG86_03915</name>
</gene>
<evidence type="ECO:0000256" key="2">
    <source>
        <dbReference type="SAM" id="Phobius"/>
    </source>
</evidence>
<name>A0A6N7RLC5_9ACTN</name>
<dbReference type="AlphaFoldDB" id="A0A6N7RLC5"/>
<dbReference type="EMBL" id="VTFY01000002">
    <property type="protein sequence ID" value="MRX81640.1"/>
    <property type="molecule type" value="Genomic_DNA"/>
</dbReference>
<organism evidence="3 4">
    <name type="scientific">Eggerthella guodeyinii</name>
    <dbReference type="NCBI Taxonomy" id="2690837"/>
    <lineage>
        <taxon>Bacteria</taxon>
        <taxon>Bacillati</taxon>
        <taxon>Actinomycetota</taxon>
        <taxon>Coriobacteriia</taxon>
        <taxon>Eggerthellales</taxon>
        <taxon>Eggerthellaceae</taxon>
        <taxon>Eggerthella</taxon>
    </lineage>
</organism>
<keyword evidence="2" id="KW-0812">Transmembrane</keyword>
<feature type="region of interest" description="Disordered" evidence="1">
    <location>
        <begin position="168"/>
        <end position="187"/>
    </location>
</feature>